<proteinExistence type="predicted"/>
<evidence type="ECO:0000313" key="1">
    <source>
        <dbReference type="EMBL" id="AZS28533.1"/>
    </source>
</evidence>
<dbReference type="Gene3D" id="3.30.429.10">
    <property type="entry name" value="Macrophage Migration Inhibitory Factor"/>
    <property type="match status" value="1"/>
</dbReference>
<sequence length="109" mass="12644">MPFLRFHAVEKSRLDLVGERLISEIVRTLGCPRETVVLEVVNSSFVTGENQSSAYPFVKVEYFKRSLEQQNMVAKIIFECLKEIGYPESDAYFSFLEKDCYYENGEVIK</sequence>
<evidence type="ECO:0000313" key="2">
    <source>
        <dbReference type="Proteomes" id="UP000270673"/>
    </source>
</evidence>
<protein>
    <submittedName>
        <fullName evidence="1">DUF1904 family protein</fullName>
    </submittedName>
</protein>
<dbReference type="InterPro" id="IPR015017">
    <property type="entry name" value="DUF1904"/>
</dbReference>
<gene>
    <name evidence="1" type="ORF">D8S85_02495</name>
</gene>
<dbReference type="KEGG" id="buy:D8S85_02495"/>
<dbReference type="EMBL" id="CP032819">
    <property type="protein sequence ID" value="AZS28533.1"/>
    <property type="molecule type" value="Genomic_DNA"/>
</dbReference>
<dbReference type="OrthoDB" id="5587545at2"/>
<dbReference type="InterPro" id="IPR014347">
    <property type="entry name" value="Tautomerase/MIF_sf"/>
</dbReference>
<name>A0A3Q9ILB1_9BACT</name>
<dbReference type="Pfam" id="PF08921">
    <property type="entry name" value="DUF1904"/>
    <property type="match status" value="1"/>
</dbReference>
<organism evidence="1 2">
    <name type="scientific">Butyricimonas faecalis</name>
    <dbReference type="NCBI Taxonomy" id="2093856"/>
    <lineage>
        <taxon>Bacteria</taxon>
        <taxon>Pseudomonadati</taxon>
        <taxon>Bacteroidota</taxon>
        <taxon>Bacteroidia</taxon>
        <taxon>Bacteroidales</taxon>
        <taxon>Odoribacteraceae</taxon>
        <taxon>Butyricimonas</taxon>
    </lineage>
</organism>
<reference evidence="1 2" key="1">
    <citation type="submission" date="2018-10" db="EMBL/GenBank/DDBJ databases">
        <title>Butyricimonas faecalis sp. nov., isolated from human faeces and emended description of the genus Butyricimonas.</title>
        <authorList>
            <person name="Le Roy T."/>
            <person name="Van der Smissen P."/>
            <person name="Paquot A."/>
            <person name="Delzenne N."/>
            <person name="Muccioli G."/>
            <person name="Collet J.-F."/>
            <person name="Cani P.D."/>
        </authorList>
    </citation>
    <scope>NUCLEOTIDE SEQUENCE [LARGE SCALE GENOMIC DNA]</scope>
    <source>
        <strain evidence="1 2">H184</strain>
    </source>
</reference>
<dbReference type="SUPFAM" id="SSF55331">
    <property type="entry name" value="Tautomerase/MIF"/>
    <property type="match status" value="1"/>
</dbReference>
<dbReference type="RefSeq" id="WP_106624649.1">
    <property type="nucleotide sequence ID" value="NZ_CP032819.1"/>
</dbReference>
<keyword evidence="2" id="KW-1185">Reference proteome</keyword>
<accession>A0A3Q9ILB1</accession>
<dbReference type="Proteomes" id="UP000270673">
    <property type="component" value="Chromosome"/>
</dbReference>
<dbReference type="AlphaFoldDB" id="A0A3Q9ILB1"/>